<comment type="subcellular location">
    <subcellularLocation>
        <location evidence="1">Nucleus</location>
        <location evidence="1">Nucleolus</location>
    </subcellularLocation>
</comment>
<feature type="domain" description="TFIIS-type" evidence="10">
    <location>
        <begin position="77"/>
        <end position="118"/>
    </location>
</feature>
<evidence type="ECO:0000256" key="7">
    <source>
        <dbReference type="PIRNR" id="PIRNR005586"/>
    </source>
</evidence>
<evidence type="ECO:0000256" key="4">
    <source>
        <dbReference type="ARBA" id="ARBA00022771"/>
    </source>
</evidence>
<comment type="similarity">
    <text evidence="7">Belongs to the archaeal rpoM/eukaryotic RPA12/RPB9/RPC11 RNA polymerase family.</text>
</comment>
<protein>
    <recommendedName>
        <fullName evidence="7">DNA-directed RNA polymerase subunit</fullName>
    </recommendedName>
</protein>
<gene>
    <name evidence="11" type="ORF">F0562_030826</name>
</gene>
<evidence type="ECO:0000256" key="2">
    <source>
        <dbReference type="ARBA" id="ARBA00022478"/>
    </source>
</evidence>
<keyword evidence="6 7" id="KW-0539">Nucleus</keyword>
<feature type="binding site" evidence="8">
    <location>
        <position position="112"/>
    </location>
    <ligand>
        <name>Zn(2+)</name>
        <dbReference type="ChEBI" id="CHEBI:29105"/>
        <label>2</label>
    </ligand>
</feature>
<organism evidence="11 12">
    <name type="scientific">Nyssa sinensis</name>
    <dbReference type="NCBI Taxonomy" id="561372"/>
    <lineage>
        <taxon>Eukaryota</taxon>
        <taxon>Viridiplantae</taxon>
        <taxon>Streptophyta</taxon>
        <taxon>Embryophyta</taxon>
        <taxon>Tracheophyta</taxon>
        <taxon>Spermatophyta</taxon>
        <taxon>Magnoliopsida</taxon>
        <taxon>eudicotyledons</taxon>
        <taxon>Gunneridae</taxon>
        <taxon>Pentapetalae</taxon>
        <taxon>asterids</taxon>
        <taxon>Cornales</taxon>
        <taxon>Nyssaceae</taxon>
        <taxon>Nyssa</taxon>
    </lineage>
</organism>
<keyword evidence="2 7" id="KW-0240">DNA-directed RNA polymerase</keyword>
<accession>A0A5J5AZL3</accession>
<dbReference type="GO" id="GO:0006363">
    <property type="term" value="P:termination of RNA polymerase I transcription"/>
    <property type="evidence" value="ECO:0007669"/>
    <property type="project" value="TreeGrafter"/>
</dbReference>
<dbReference type="PANTHER" id="PTHR11239">
    <property type="entry name" value="DNA-DIRECTED RNA POLYMERASE"/>
    <property type="match status" value="1"/>
</dbReference>
<evidence type="ECO:0000313" key="12">
    <source>
        <dbReference type="Proteomes" id="UP000325577"/>
    </source>
</evidence>
<feature type="binding site" evidence="8">
    <location>
        <position position="15"/>
    </location>
    <ligand>
        <name>Zn(2+)</name>
        <dbReference type="ChEBI" id="CHEBI:29105"/>
        <label>1</label>
    </ligand>
</feature>
<dbReference type="GO" id="GO:0003899">
    <property type="term" value="F:DNA-directed RNA polymerase activity"/>
    <property type="evidence" value="ECO:0007669"/>
    <property type="project" value="InterPro"/>
</dbReference>
<evidence type="ECO:0000313" key="11">
    <source>
        <dbReference type="EMBL" id="KAA8535854.1"/>
    </source>
</evidence>
<evidence type="ECO:0000256" key="9">
    <source>
        <dbReference type="PIRSR" id="PIRSR005586-2"/>
    </source>
</evidence>
<evidence type="ECO:0000256" key="5">
    <source>
        <dbReference type="ARBA" id="ARBA00022833"/>
    </source>
</evidence>
<reference evidence="11 12" key="1">
    <citation type="submission" date="2019-09" db="EMBL/GenBank/DDBJ databases">
        <title>A chromosome-level genome assembly of the Chinese tupelo Nyssa sinensis.</title>
        <authorList>
            <person name="Yang X."/>
            <person name="Kang M."/>
            <person name="Yang Y."/>
            <person name="Xiong H."/>
            <person name="Wang M."/>
            <person name="Zhang Z."/>
            <person name="Wang Z."/>
            <person name="Wu H."/>
            <person name="Ma T."/>
            <person name="Liu J."/>
            <person name="Xi Z."/>
        </authorList>
    </citation>
    <scope>NUCLEOTIDE SEQUENCE [LARGE SCALE GENOMIC DNA]</scope>
    <source>
        <strain evidence="11">J267</strain>
        <tissue evidence="11">Leaf</tissue>
    </source>
</reference>
<keyword evidence="4 9" id="KW-0863">Zinc-finger</keyword>
<feature type="binding site" evidence="8">
    <location>
        <position position="32"/>
    </location>
    <ligand>
        <name>Zn(2+)</name>
        <dbReference type="ChEBI" id="CHEBI:29105"/>
        <label>1</label>
    </ligand>
</feature>
<dbReference type="GO" id="GO:0003676">
    <property type="term" value="F:nucleic acid binding"/>
    <property type="evidence" value="ECO:0007669"/>
    <property type="project" value="InterPro"/>
</dbReference>
<dbReference type="Gene3D" id="2.20.25.10">
    <property type="match status" value="1"/>
</dbReference>
<feature type="zinc finger region" description="C4-type" evidence="9">
    <location>
        <begin position="12"/>
        <end position="32"/>
    </location>
</feature>
<comment type="function">
    <text evidence="7">DNA-dependent RNA polymerase catalyzes the transcription of DNA into RNA using the four ribonucleoside triphosphates as substrates.</text>
</comment>
<feature type="binding site" evidence="8">
    <location>
        <position position="12"/>
    </location>
    <ligand>
        <name>Zn(2+)</name>
        <dbReference type="ChEBI" id="CHEBI:29105"/>
        <label>1</label>
    </ligand>
</feature>
<proteinExistence type="inferred from homology"/>
<dbReference type="CDD" id="cd10507">
    <property type="entry name" value="Zn-ribbon_RPA12"/>
    <property type="match status" value="1"/>
</dbReference>
<feature type="binding site" evidence="8">
    <location>
        <position position="84"/>
    </location>
    <ligand>
        <name>Zn(2+)</name>
        <dbReference type="ChEBI" id="CHEBI:29105"/>
        <label>2</label>
    </ligand>
</feature>
<dbReference type="InterPro" id="IPR012164">
    <property type="entry name" value="Rpa12/Rpb9/Rpc10/TFS"/>
</dbReference>
<keyword evidence="7" id="KW-0804">Transcription</keyword>
<feature type="binding site" evidence="8">
    <location>
        <position position="109"/>
    </location>
    <ligand>
        <name>Zn(2+)</name>
        <dbReference type="ChEBI" id="CHEBI:29105"/>
        <label>2</label>
    </ligand>
</feature>
<keyword evidence="5 8" id="KW-0862">Zinc</keyword>
<evidence type="ECO:0000256" key="1">
    <source>
        <dbReference type="ARBA" id="ARBA00004604"/>
    </source>
</evidence>
<dbReference type="PIRSF" id="PIRSF005586">
    <property type="entry name" value="RNApol_RpoM"/>
    <property type="match status" value="1"/>
</dbReference>
<dbReference type="InterPro" id="IPR001222">
    <property type="entry name" value="Znf_TFIIS"/>
</dbReference>
<feature type="binding site" evidence="8">
    <location>
        <position position="29"/>
    </location>
    <ligand>
        <name>Zn(2+)</name>
        <dbReference type="ChEBI" id="CHEBI:29105"/>
        <label>1</label>
    </ligand>
</feature>
<dbReference type="GO" id="GO:0005736">
    <property type="term" value="C:RNA polymerase I complex"/>
    <property type="evidence" value="ECO:0007669"/>
    <property type="project" value="TreeGrafter"/>
</dbReference>
<evidence type="ECO:0000256" key="6">
    <source>
        <dbReference type="ARBA" id="ARBA00023242"/>
    </source>
</evidence>
<name>A0A5J5AZL3_9ASTE</name>
<dbReference type="SMART" id="SM00440">
    <property type="entry name" value="ZnF_C2C2"/>
    <property type="match status" value="1"/>
</dbReference>
<dbReference type="InterPro" id="IPR034004">
    <property type="entry name" value="Zn_ribbon_RPA12_C"/>
</dbReference>
<evidence type="ECO:0000256" key="8">
    <source>
        <dbReference type="PIRSR" id="PIRSR005586-1"/>
    </source>
</evidence>
<dbReference type="OrthoDB" id="10056816at2759"/>
<dbReference type="EMBL" id="CM018040">
    <property type="protein sequence ID" value="KAA8535854.1"/>
    <property type="molecule type" value="Genomic_DNA"/>
</dbReference>
<keyword evidence="12" id="KW-1185">Reference proteome</keyword>
<evidence type="ECO:0000259" key="10">
    <source>
        <dbReference type="PROSITE" id="PS51133"/>
    </source>
</evidence>
<sequence>MAYCRQRDFLFCDLCGTMLSFVSTEYAQCPLCKYERSVKEIAGREIVYTVTAEEIRRELGISSLNTEDEKPQSAIDHDAKCKACGKMGLFFTTKQTRSADEGQTIFYDCPNCGLKRTEHS</sequence>
<dbReference type="GO" id="GO:0008270">
    <property type="term" value="F:zinc ion binding"/>
    <property type="evidence" value="ECO:0007669"/>
    <property type="project" value="UniProtKB-KW"/>
</dbReference>
<keyword evidence="3 8" id="KW-0479">Metal-binding</keyword>
<evidence type="ECO:0000256" key="3">
    <source>
        <dbReference type="ARBA" id="ARBA00022723"/>
    </source>
</evidence>
<dbReference type="AlphaFoldDB" id="A0A5J5AZL3"/>
<dbReference type="PROSITE" id="PS51133">
    <property type="entry name" value="ZF_TFIIS_2"/>
    <property type="match status" value="1"/>
</dbReference>
<dbReference type="Proteomes" id="UP000325577">
    <property type="component" value="Linkage Group LG17"/>
</dbReference>
<dbReference type="PANTHER" id="PTHR11239:SF14">
    <property type="entry name" value="DNA-DIRECTED RNA POLYMERASE I SUBUNIT RPA12"/>
    <property type="match status" value="1"/>
</dbReference>
<dbReference type="Pfam" id="PF01096">
    <property type="entry name" value="Zn_ribbon_TFIIS"/>
    <property type="match status" value="1"/>
</dbReference>
<dbReference type="SUPFAM" id="SSF57783">
    <property type="entry name" value="Zinc beta-ribbon"/>
    <property type="match status" value="1"/>
</dbReference>
<feature type="binding site" evidence="8">
    <location>
        <position position="81"/>
    </location>
    <ligand>
        <name>Zn(2+)</name>
        <dbReference type="ChEBI" id="CHEBI:29105"/>
        <label>2</label>
    </ligand>
</feature>